<dbReference type="InterPro" id="IPR038375">
    <property type="entry name" value="NDUFAF7_sf"/>
</dbReference>
<dbReference type="RefSeq" id="WP_188401881.1">
    <property type="nucleotide sequence ID" value="NZ_BMCE01000001.1"/>
</dbReference>
<reference evidence="3 4" key="1">
    <citation type="submission" date="2021-01" db="EMBL/GenBank/DDBJ databases">
        <title>Genome Sequencing of Type Strains.</title>
        <authorList>
            <person name="Lemaire J.F."/>
            <person name="Inderbitzin P."/>
            <person name="Collins S.B."/>
            <person name="Wespe N."/>
            <person name="Knight-Connoni V."/>
        </authorList>
    </citation>
    <scope>NUCLEOTIDE SEQUENCE [LARGE SCALE GENOMIC DNA]</scope>
    <source>
        <strain evidence="3 4">DSM 14730</strain>
    </source>
</reference>
<dbReference type="Pfam" id="PF02636">
    <property type="entry name" value="Methyltransf_28"/>
    <property type="match status" value="1"/>
</dbReference>
<comment type="caution">
    <text evidence="3">The sequence shown here is derived from an EMBL/GenBank/DDBJ whole genome shotgun (WGS) entry which is preliminary data.</text>
</comment>
<dbReference type="InterPro" id="IPR029063">
    <property type="entry name" value="SAM-dependent_MTases_sf"/>
</dbReference>
<evidence type="ECO:0000313" key="4">
    <source>
        <dbReference type="Proteomes" id="UP001319060"/>
    </source>
</evidence>
<evidence type="ECO:0000256" key="2">
    <source>
        <dbReference type="ARBA" id="ARBA00022679"/>
    </source>
</evidence>
<sequence>MSVTPLLIKELEKSSWLSMEGYMELALYHPEAGYYMNENKKIGKNGDFYTSSLVSDVFGKVWANLFVRVINENQLDPVVVEFGGGSGHFAKQVLSTWKKMNVSNISYIMVERSPFHRKLLKEQLTDLPVMILGSLQELKQAYPVFKGVIFANEVLDAFPLRMFKWMEGSWFEKGVALEKDAKDLAFRYKKIEDPALHQSLDKVFKKRNKEFELEVSFQMLQWLKEIYCWTNKDTFYFFVDYGYLGDEWNNAHLKEGSIRGYYRHQIENHPLAHPGEMDITYHVDWDQVMSGAEVYGVETIGFARQGEFLLKEGLLSELKNSQQTDPFSIEHRRNRAVRTFLLDSMLANGFQVIQQKKRAE</sequence>
<accession>A0ABS2ZI85</accession>
<dbReference type="GO" id="GO:0008168">
    <property type="term" value="F:methyltransferase activity"/>
    <property type="evidence" value="ECO:0007669"/>
    <property type="project" value="UniProtKB-KW"/>
</dbReference>
<dbReference type="PANTHER" id="PTHR12049:SF7">
    <property type="entry name" value="PROTEIN ARGININE METHYLTRANSFERASE NDUFAF7, MITOCHONDRIAL"/>
    <property type="match status" value="1"/>
</dbReference>
<dbReference type="Gene3D" id="3.40.50.12710">
    <property type="match status" value="1"/>
</dbReference>
<dbReference type="EMBL" id="JAFHKS010000044">
    <property type="protein sequence ID" value="MBN3547665.1"/>
    <property type="molecule type" value="Genomic_DNA"/>
</dbReference>
<organism evidence="3 4">
    <name type="scientific">Fictibacillus barbaricus</name>
    <dbReference type="NCBI Taxonomy" id="182136"/>
    <lineage>
        <taxon>Bacteria</taxon>
        <taxon>Bacillati</taxon>
        <taxon>Bacillota</taxon>
        <taxon>Bacilli</taxon>
        <taxon>Bacillales</taxon>
        <taxon>Fictibacillaceae</taxon>
        <taxon>Fictibacillus</taxon>
    </lineage>
</organism>
<keyword evidence="4" id="KW-1185">Reference proteome</keyword>
<gene>
    <name evidence="3" type="ORF">JYA64_20355</name>
</gene>
<dbReference type="Proteomes" id="UP001319060">
    <property type="component" value="Unassembled WGS sequence"/>
</dbReference>
<dbReference type="GO" id="GO:0032259">
    <property type="term" value="P:methylation"/>
    <property type="evidence" value="ECO:0007669"/>
    <property type="project" value="UniProtKB-KW"/>
</dbReference>
<protein>
    <submittedName>
        <fullName evidence="3">SAM-dependent methyltransferase</fullName>
    </submittedName>
</protein>
<proteinExistence type="predicted"/>
<name>A0ABS2ZI85_9BACL</name>
<dbReference type="InterPro" id="IPR003788">
    <property type="entry name" value="NDUFAF7"/>
</dbReference>
<evidence type="ECO:0000313" key="3">
    <source>
        <dbReference type="EMBL" id="MBN3547665.1"/>
    </source>
</evidence>
<dbReference type="SUPFAM" id="SSF53335">
    <property type="entry name" value="S-adenosyl-L-methionine-dependent methyltransferases"/>
    <property type="match status" value="1"/>
</dbReference>
<dbReference type="PANTHER" id="PTHR12049">
    <property type="entry name" value="PROTEIN ARGININE METHYLTRANSFERASE NDUFAF7, MITOCHONDRIAL"/>
    <property type="match status" value="1"/>
</dbReference>
<evidence type="ECO:0000256" key="1">
    <source>
        <dbReference type="ARBA" id="ARBA00022603"/>
    </source>
</evidence>
<keyword evidence="1 3" id="KW-0489">Methyltransferase</keyword>
<keyword evidence="2" id="KW-0808">Transferase</keyword>